<keyword evidence="13" id="KW-1185">Reference proteome</keyword>
<feature type="region of interest" description="Disordered" evidence="11">
    <location>
        <begin position="198"/>
        <end position="234"/>
    </location>
</feature>
<evidence type="ECO:0000256" key="10">
    <source>
        <dbReference type="RuleBase" id="RU363000"/>
    </source>
</evidence>
<protein>
    <recommendedName>
        <fullName evidence="3 10">MICOS complex subunit MIC60</fullName>
    </recommendedName>
    <alternativeName>
        <fullName evidence="10">Mitofilin</fullName>
    </alternativeName>
</protein>
<dbReference type="PANTHER" id="PTHR15415:SF7">
    <property type="entry name" value="MICOS COMPLEX SUBUNIT MIC60"/>
    <property type="match status" value="1"/>
</dbReference>
<evidence type="ECO:0000256" key="8">
    <source>
        <dbReference type="ARBA" id="ARBA00023136"/>
    </source>
</evidence>
<dbReference type="InterPro" id="IPR019133">
    <property type="entry name" value="MIC60"/>
</dbReference>
<evidence type="ECO:0000256" key="9">
    <source>
        <dbReference type="ARBA" id="ARBA00025571"/>
    </source>
</evidence>
<dbReference type="Pfam" id="PF09731">
    <property type="entry name" value="Mitofilin"/>
    <property type="match status" value="1"/>
</dbReference>
<evidence type="ECO:0000256" key="2">
    <source>
        <dbReference type="ARBA" id="ARBA00010877"/>
    </source>
</evidence>
<sequence length="706" mass="80872">MLRSTRFLSSSTNKPQPYLKKFLFTSLSLTAVAYSSAAFYASIDQDFNNNYFKDTPFSKETLEFINYLKKRNLNEIVLDAGENLDKVKGKVLEISEEVKNQTSTVQNGLKNSLKKGQDLYEDGVKVYHDLEAKAKDNLEHAKDYYEGAKNIISGGVTTVSETVESIKKAMGVESKEDERIKELLRAKEIDDAKTAATAKLKTGKPDDAKSTLTTNSLKSEKLDNTKSLNEKKSHEAAISLPNAEKKRPLEQENIAVINKDGKKNSKFENFYQEADNKNDFNSLPGVVIPSISPVIVEFPLNTTPEVVPKDGAAVNVEEILSESQHHRDLEAHKKLLNKSTTITKIQDTLKNLYSNLNEISSKSTLANEDKVLISLAKISVNESLQNLSKHEEEEFQTIKLTIEKQNAIFEGQKKKLEEEHQNDIKKLELNMGEKFNNEKFILLGELKAKHDEDEVKLLAQQALFFADELELKLNEQKSSLEKECKLRLKNAIEHERDERFQRLDLLELKLKLLEKSTFEDVELLERLENLRIFRIYLKKLKKNFETKNFEEELANLKKLSLKQSKFVQVILQSLKPEADGSSYLNKNEIQQKFSKVTKELKKIQFIPDNNLGPFTYFFSSLLSKFSFSREPNLFLPGTDMESVLGRARYYFEKEDFDGVCRELNQLKGFKGEVCKDFLNGLRNYLVFTQAFEVLETHLELSDLNLV</sequence>
<proteinExistence type="inferred from homology"/>
<organism evidence="12 13">
    <name type="scientific">Clydaea vesicula</name>
    <dbReference type="NCBI Taxonomy" id="447962"/>
    <lineage>
        <taxon>Eukaryota</taxon>
        <taxon>Fungi</taxon>
        <taxon>Fungi incertae sedis</taxon>
        <taxon>Chytridiomycota</taxon>
        <taxon>Chytridiomycota incertae sedis</taxon>
        <taxon>Chytridiomycetes</taxon>
        <taxon>Lobulomycetales</taxon>
        <taxon>Lobulomycetaceae</taxon>
        <taxon>Clydaea</taxon>
    </lineage>
</organism>
<comment type="subcellular location">
    <subcellularLocation>
        <location evidence="1 10">Mitochondrion inner membrane</location>
        <topology evidence="1 10">Single-pass membrane protein</topology>
    </subcellularLocation>
</comment>
<gene>
    <name evidence="12" type="primary">FCJ1</name>
    <name evidence="12" type="ORF">HK099_002296</name>
</gene>
<dbReference type="GO" id="GO:0042407">
    <property type="term" value="P:cristae formation"/>
    <property type="evidence" value="ECO:0007669"/>
    <property type="project" value="TreeGrafter"/>
</dbReference>
<evidence type="ECO:0000313" key="12">
    <source>
        <dbReference type="EMBL" id="KAJ3222442.1"/>
    </source>
</evidence>
<comment type="subunit">
    <text evidence="10">Component of the mitochondrial contact site and cristae organizing system (MICOS) complex.</text>
</comment>
<keyword evidence="8" id="KW-0472">Membrane</keyword>
<reference evidence="12" key="1">
    <citation type="submission" date="2020-05" db="EMBL/GenBank/DDBJ databases">
        <title>Phylogenomic resolution of chytrid fungi.</title>
        <authorList>
            <person name="Stajich J.E."/>
            <person name="Amses K."/>
            <person name="Simmons R."/>
            <person name="Seto K."/>
            <person name="Myers J."/>
            <person name="Bonds A."/>
            <person name="Quandt C.A."/>
            <person name="Barry K."/>
            <person name="Liu P."/>
            <person name="Grigoriev I."/>
            <person name="Longcore J.E."/>
            <person name="James T.Y."/>
        </authorList>
    </citation>
    <scope>NUCLEOTIDE SEQUENCE</scope>
    <source>
        <strain evidence="12">JEL0476</strain>
    </source>
</reference>
<evidence type="ECO:0000256" key="3">
    <source>
        <dbReference type="ARBA" id="ARBA00018116"/>
    </source>
</evidence>
<comment type="function">
    <text evidence="9">Component of the MICOS complex, a large protein complex of the mitochondrial inner membrane that plays crucial roles in the maintenance of crista junctions, inner membrane architecture, and formation of contact sites to the outer membrane. Plays a role in keeping cristae membranes connected to the inner boundary membrane. Also promotes protein import via the mitochondrial intermembrane space assembly (MIA) pathway.</text>
</comment>
<evidence type="ECO:0000256" key="1">
    <source>
        <dbReference type="ARBA" id="ARBA00004434"/>
    </source>
</evidence>
<name>A0AAD5U4C5_9FUNG</name>
<evidence type="ECO:0000256" key="6">
    <source>
        <dbReference type="ARBA" id="ARBA00022989"/>
    </source>
</evidence>
<dbReference type="Proteomes" id="UP001211065">
    <property type="component" value="Unassembled WGS sequence"/>
</dbReference>
<keyword evidence="4 10" id="KW-0812">Transmembrane</keyword>
<comment type="caution">
    <text evidence="12">The sequence shown here is derived from an EMBL/GenBank/DDBJ whole genome shotgun (WGS) entry which is preliminary data.</text>
</comment>
<evidence type="ECO:0000256" key="4">
    <source>
        <dbReference type="ARBA" id="ARBA00022692"/>
    </source>
</evidence>
<feature type="compositionally biased region" description="Basic and acidic residues" evidence="11">
    <location>
        <begin position="218"/>
        <end position="234"/>
    </location>
</feature>
<keyword evidence="5 10" id="KW-0999">Mitochondrion inner membrane</keyword>
<keyword evidence="6" id="KW-1133">Transmembrane helix</keyword>
<evidence type="ECO:0000313" key="13">
    <source>
        <dbReference type="Proteomes" id="UP001211065"/>
    </source>
</evidence>
<dbReference type="GO" id="GO:0061617">
    <property type="term" value="C:MICOS complex"/>
    <property type="evidence" value="ECO:0007669"/>
    <property type="project" value="TreeGrafter"/>
</dbReference>
<dbReference type="EMBL" id="JADGJW010000175">
    <property type="protein sequence ID" value="KAJ3222442.1"/>
    <property type="molecule type" value="Genomic_DNA"/>
</dbReference>
<evidence type="ECO:0000256" key="11">
    <source>
        <dbReference type="SAM" id="MobiDB-lite"/>
    </source>
</evidence>
<accession>A0AAD5U4C5</accession>
<dbReference type="PANTHER" id="PTHR15415">
    <property type="entry name" value="MITOFILIN"/>
    <property type="match status" value="1"/>
</dbReference>
<comment type="similarity">
    <text evidence="2 10">Belongs to the MICOS complex subunit Mic60 family.</text>
</comment>
<dbReference type="AlphaFoldDB" id="A0AAD5U4C5"/>
<evidence type="ECO:0000256" key="5">
    <source>
        <dbReference type="ARBA" id="ARBA00022792"/>
    </source>
</evidence>
<evidence type="ECO:0000256" key="7">
    <source>
        <dbReference type="ARBA" id="ARBA00023128"/>
    </source>
</evidence>
<keyword evidence="7 10" id="KW-0496">Mitochondrion</keyword>